<dbReference type="InterPro" id="IPR002110">
    <property type="entry name" value="Ankyrin_rpt"/>
</dbReference>
<feature type="repeat" description="ANK" evidence="3">
    <location>
        <begin position="205"/>
        <end position="237"/>
    </location>
</feature>
<dbReference type="PROSITE" id="PS50088">
    <property type="entry name" value="ANK_REPEAT"/>
    <property type="match status" value="4"/>
</dbReference>
<proteinExistence type="predicted"/>
<dbReference type="Pfam" id="PF12796">
    <property type="entry name" value="Ank_2"/>
    <property type="match status" value="1"/>
</dbReference>
<feature type="repeat" description="ANK" evidence="3">
    <location>
        <begin position="172"/>
        <end position="204"/>
    </location>
</feature>
<dbReference type="PANTHER" id="PTHR24171">
    <property type="entry name" value="ANKYRIN REPEAT DOMAIN-CONTAINING PROTEIN 39-RELATED"/>
    <property type="match status" value="1"/>
</dbReference>
<keyword evidence="5" id="KW-1185">Reference proteome</keyword>
<gene>
    <name evidence="4" type="ORF">Ctob_012432</name>
</gene>
<sequence>MSFRTRELSVLSEFDLRGGGLAALRSRVDWRGGLIKAIAATAADLVGTAARKSLIGVGVMHRSSSARERDSRLTLLEACEQGEDDEILTMLDEAGKPSFINQTDPEGWSAIMFACDNGHYETVRLLIERGAAVNQRSRLGTTALMIACSAGFEEIARLLIENGADVRLCAQSGWTALMEACSGGYLSTARMLLEHGAPAAQSSVHGDTALMRACMRGDVALVKLLCSYGARRDAVDRHGNTAVDAARTFAQRPEPADKQHREIAAWLERTRHWVTPLHHLEVLTAARATALLEAELLELVVARWRALPTEAAV</sequence>
<dbReference type="PANTHER" id="PTHR24171:SF8">
    <property type="entry name" value="BRCA1-ASSOCIATED RING DOMAIN PROTEIN 1"/>
    <property type="match status" value="1"/>
</dbReference>
<dbReference type="Gene3D" id="1.25.40.20">
    <property type="entry name" value="Ankyrin repeat-containing domain"/>
    <property type="match status" value="2"/>
</dbReference>
<organism evidence="4 5">
    <name type="scientific">Chrysochromulina tobinii</name>
    <dbReference type="NCBI Taxonomy" id="1460289"/>
    <lineage>
        <taxon>Eukaryota</taxon>
        <taxon>Haptista</taxon>
        <taxon>Haptophyta</taxon>
        <taxon>Prymnesiophyceae</taxon>
        <taxon>Prymnesiales</taxon>
        <taxon>Chrysochromulinaceae</taxon>
        <taxon>Chrysochromulina</taxon>
    </lineage>
</organism>
<comment type="caution">
    <text evidence="4">The sequence shown here is derived from an EMBL/GenBank/DDBJ whole genome shotgun (WGS) entry which is preliminary data.</text>
</comment>
<accession>A0A0M0JUY7</accession>
<protein>
    <submittedName>
        <fullName evidence="4">Ankyrin repeat-containing protein</fullName>
    </submittedName>
</protein>
<reference evidence="5" key="1">
    <citation type="journal article" date="2015" name="PLoS Genet.">
        <title>Genome Sequence and Transcriptome Analyses of Chrysochromulina tobin: Metabolic Tools for Enhanced Algal Fitness in the Prominent Order Prymnesiales (Haptophyceae).</title>
        <authorList>
            <person name="Hovde B.T."/>
            <person name="Deodato C.R."/>
            <person name="Hunsperger H.M."/>
            <person name="Ryken S.A."/>
            <person name="Yost W."/>
            <person name="Jha R.K."/>
            <person name="Patterson J."/>
            <person name="Monnat R.J. Jr."/>
            <person name="Barlow S.B."/>
            <person name="Starkenburg S.R."/>
            <person name="Cattolico R.A."/>
        </authorList>
    </citation>
    <scope>NUCLEOTIDE SEQUENCE</scope>
    <source>
        <strain evidence="5">CCMP291</strain>
    </source>
</reference>
<evidence type="ECO:0000256" key="2">
    <source>
        <dbReference type="ARBA" id="ARBA00023043"/>
    </source>
</evidence>
<dbReference type="PROSITE" id="PS50297">
    <property type="entry name" value="ANK_REP_REGION"/>
    <property type="match status" value="4"/>
</dbReference>
<dbReference type="EMBL" id="JWZX01002220">
    <property type="protein sequence ID" value="KOO30471.1"/>
    <property type="molecule type" value="Genomic_DNA"/>
</dbReference>
<evidence type="ECO:0000313" key="4">
    <source>
        <dbReference type="EMBL" id="KOO30471.1"/>
    </source>
</evidence>
<feature type="repeat" description="ANK" evidence="3">
    <location>
        <begin position="139"/>
        <end position="171"/>
    </location>
</feature>
<dbReference type="InterPro" id="IPR036770">
    <property type="entry name" value="Ankyrin_rpt-contain_sf"/>
</dbReference>
<feature type="repeat" description="ANK" evidence="3">
    <location>
        <begin position="106"/>
        <end position="138"/>
    </location>
</feature>
<dbReference type="Proteomes" id="UP000037460">
    <property type="component" value="Unassembled WGS sequence"/>
</dbReference>
<keyword evidence="1" id="KW-0677">Repeat</keyword>
<evidence type="ECO:0000256" key="1">
    <source>
        <dbReference type="ARBA" id="ARBA00022737"/>
    </source>
</evidence>
<keyword evidence="2 3" id="KW-0040">ANK repeat</keyword>
<dbReference type="SUPFAM" id="SSF48403">
    <property type="entry name" value="Ankyrin repeat"/>
    <property type="match status" value="1"/>
</dbReference>
<dbReference type="AlphaFoldDB" id="A0A0M0JUY7"/>
<name>A0A0M0JUY7_9EUKA</name>
<dbReference type="SMART" id="SM00248">
    <property type="entry name" value="ANK"/>
    <property type="match status" value="4"/>
</dbReference>
<evidence type="ECO:0000256" key="3">
    <source>
        <dbReference type="PROSITE-ProRule" id="PRU00023"/>
    </source>
</evidence>
<evidence type="ECO:0000313" key="5">
    <source>
        <dbReference type="Proteomes" id="UP000037460"/>
    </source>
</evidence>
<dbReference type="OrthoDB" id="46760at2759"/>
<dbReference type="Pfam" id="PF13637">
    <property type="entry name" value="Ank_4"/>
    <property type="match status" value="1"/>
</dbReference>